<name>A0A5J4X044_9EUKA</name>
<gene>
    <name evidence="1" type="ORF">EZS28_004351</name>
</gene>
<dbReference type="Proteomes" id="UP000324800">
    <property type="component" value="Unassembled WGS sequence"/>
</dbReference>
<evidence type="ECO:0000313" key="1">
    <source>
        <dbReference type="EMBL" id="KAA6400116.1"/>
    </source>
</evidence>
<organism evidence="1 2">
    <name type="scientific">Streblomastix strix</name>
    <dbReference type="NCBI Taxonomy" id="222440"/>
    <lineage>
        <taxon>Eukaryota</taxon>
        <taxon>Metamonada</taxon>
        <taxon>Preaxostyla</taxon>
        <taxon>Oxymonadida</taxon>
        <taxon>Streblomastigidae</taxon>
        <taxon>Streblomastix</taxon>
    </lineage>
</organism>
<dbReference type="EMBL" id="SNRW01000618">
    <property type="protein sequence ID" value="KAA6400116.1"/>
    <property type="molecule type" value="Genomic_DNA"/>
</dbReference>
<accession>A0A5J4X044</accession>
<comment type="caution">
    <text evidence="1">The sequence shown here is derived from an EMBL/GenBank/DDBJ whole genome shotgun (WGS) entry which is preliminary data.</text>
</comment>
<sequence length="148" mass="16556">MQSCNQVSSASQLQQQCSPSLVNGTTALPNNVSSIVPACCKSAGKPKLLPSPGNIESGIRPTSYILLCKPFDSNLIIFHVSLLLHRCVILHLEAMLYQMRIHCHLEIDMLLNMKPFAQFNRHKRLIIEFVLQQEQVVVAHQLAQDNVL</sequence>
<evidence type="ECO:0000313" key="2">
    <source>
        <dbReference type="Proteomes" id="UP000324800"/>
    </source>
</evidence>
<reference evidence="1 2" key="1">
    <citation type="submission" date="2019-03" db="EMBL/GenBank/DDBJ databases">
        <title>Single cell metagenomics reveals metabolic interactions within the superorganism composed of flagellate Streblomastix strix and complex community of Bacteroidetes bacteria on its surface.</title>
        <authorList>
            <person name="Treitli S.C."/>
            <person name="Kolisko M."/>
            <person name="Husnik F."/>
            <person name="Keeling P."/>
            <person name="Hampl V."/>
        </authorList>
    </citation>
    <scope>NUCLEOTIDE SEQUENCE [LARGE SCALE GENOMIC DNA]</scope>
    <source>
        <strain evidence="1">ST1C</strain>
    </source>
</reference>
<dbReference type="AlphaFoldDB" id="A0A5J4X044"/>
<protein>
    <submittedName>
        <fullName evidence="1">Uncharacterized protein</fullName>
    </submittedName>
</protein>
<proteinExistence type="predicted"/>